<dbReference type="EMBL" id="PVWQ01000009">
    <property type="protein sequence ID" value="RDW72707.1"/>
    <property type="molecule type" value="Genomic_DNA"/>
</dbReference>
<reference evidence="2 3" key="1">
    <citation type="journal article" date="2018" name="IMA Fungus">
        <title>IMA Genome-F 9: Draft genome sequence of Annulohypoxylon stygium, Aspergillus mulundensis, Berkeleyomyces basicola (syn. Thielaviopsis basicola), Ceratocystis smalleyi, two Cercospora beticola strains, Coleophoma cylindrospora, Fusarium fracticaudum, Phialophora cf. hyalina, and Morchella septimelata.</title>
        <authorList>
            <person name="Wingfield B.D."/>
            <person name="Bills G.F."/>
            <person name="Dong Y."/>
            <person name="Huang W."/>
            <person name="Nel W.J."/>
            <person name="Swalarsk-Parry B.S."/>
            <person name="Vaghefi N."/>
            <person name="Wilken P.M."/>
            <person name="An Z."/>
            <person name="de Beer Z.W."/>
            <person name="De Vos L."/>
            <person name="Chen L."/>
            <person name="Duong T.A."/>
            <person name="Gao Y."/>
            <person name="Hammerbacher A."/>
            <person name="Kikkert J.R."/>
            <person name="Li Y."/>
            <person name="Li H."/>
            <person name="Li K."/>
            <person name="Li Q."/>
            <person name="Liu X."/>
            <person name="Ma X."/>
            <person name="Naidoo K."/>
            <person name="Pethybridge S.J."/>
            <person name="Sun J."/>
            <person name="Steenkamp E.T."/>
            <person name="van der Nest M.A."/>
            <person name="van Wyk S."/>
            <person name="Wingfield M.J."/>
            <person name="Xiong C."/>
            <person name="Yue Q."/>
            <person name="Zhang X."/>
        </authorList>
    </citation>
    <scope>NUCLEOTIDE SEQUENCE [LARGE SCALE GENOMIC DNA]</scope>
    <source>
        <strain evidence="2 3">DSM 5745</strain>
    </source>
</reference>
<evidence type="ECO:0000313" key="2">
    <source>
        <dbReference type="EMBL" id="RDW72707.1"/>
    </source>
</evidence>
<proteinExistence type="predicted"/>
<dbReference type="AlphaFoldDB" id="A0A3D8RF93"/>
<keyword evidence="3" id="KW-1185">Reference proteome</keyword>
<sequence>MLSTRVCTEVLMRRHRRPNEPLSWPFESLDSSKRDGCNCCLTQTCVNAVRAKNGIVPAKTKSKAKPVSFIEPSAIVTIIAQTTISITEAVYQQCEKDKEDETALKTKNGAETGAVCAGFVGCLGLQRAAIQRPVSFENLVHNPRGIRNALLKPSKPCPIFDAINYIALPEFKLQHIHSPEYLTTDSTVLRTAYPSQPKSILRTASTATITATTPIPIPRSTSTTTLTMAGPSRKRSAEHLDDGHTSDGSNKAPRSDSLRSWPNTSTPPRSPRMYAPKQDGEYDEAHKIADGADEEALDEALRANGVIVNGDGSESAMPPGWRRGEGKQRAGARAPAPPTNAGSWETTSSAITESTAGSHSHGQTPYTRAGYAGQAGPSGIRPRNAPRRTGAAATRPSTAGHPTNYQIWVGIANESKETNRHFTVVLRAPPHLADPRGDCTWYHVLGAGFEETNYYRRVVHAPRMHDEPFFHRKLPVGMMPEHKMRLFQHAFRSTPAQPPEFFLIHFLRKLVAAQIIDPWQILDFERMIGEPPAELAHDPDFKPSPEFGPTWTRNLDVEGNVPIFEMEGMDVEEGEK</sequence>
<dbReference type="GeneID" id="38118249"/>
<accession>A0A3D8RF93</accession>
<feature type="compositionally biased region" description="Low complexity" evidence="1">
    <location>
        <begin position="343"/>
        <end position="356"/>
    </location>
</feature>
<dbReference type="Proteomes" id="UP000256690">
    <property type="component" value="Unassembled WGS sequence"/>
</dbReference>
<dbReference type="RefSeq" id="XP_026601927.1">
    <property type="nucleotide sequence ID" value="XM_026749895.1"/>
</dbReference>
<evidence type="ECO:0000256" key="1">
    <source>
        <dbReference type="SAM" id="MobiDB-lite"/>
    </source>
</evidence>
<feature type="region of interest" description="Disordered" evidence="1">
    <location>
        <begin position="204"/>
        <end position="282"/>
    </location>
</feature>
<feature type="compositionally biased region" description="Polar residues" evidence="1">
    <location>
        <begin position="258"/>
        <end position="267"/>
    </location>
</feature>
<feature type="compositionally biased region" description="Low complexity" evidence="1">
    <location>
        <begin position="204"/>
        <end position="227"/>
    </location>
</feature>
<feature type="region of interest" description="Disordered" evidence="1">
    <location>
        <begin position="307"/>
        <end position="402"/>
    </location>
</feature>
<comment type="caution">
    <text evidence="2">The sequence shown here is derived from an EMBL/GenBank/DDBJ whole genome shotgun (WGS) entry which is preliminary data.</text>
</comment>
<organism evidence="2 3">
    <name type="scientific">Aspergillus mulundensis</name>
    <dbReference type="NCBI Taxonomy" id="1810919"/>
    <lineage>
        <taxon>Eukaryota</taxon>
        <taxon>Fungi</taxon>
        <taxon>Dikarya</taxon>
        <taxon>Ascomycota</taxon>
        <taxon>Pezizomycotina</taxon>
        <taxon>Eurotiomycetes</taxon>
        <taxon>Eurotiomycetidae</taxon>
        <taxon>Eurotiales</taxon>
        <taxon>Aspergillaceae</taxon>
        <taxon>Aspergillus</taxon>
        <taxon>Aspergillus subgen. Nidulantes</taxon>
    </lineage>
</organism>
<gene>
    <name evidence="2" type="ORF">DSM5745_07879</name>
</gene>
<feature type="compositionally biased region" description="Low complexity" evidence="1">
    <location>
        <begin position="381"/>
        <end position="399"/>
    </location>
</feature>
<protein>
    <submittedName>
        <fullName evidence="2">Uncharacterized protein</fullName>
    </submittedName>
</protein>
<feature type="compositionally biased region" description="Polar residues" evidence="1">
    <location>
        <begin position="357"/>
        <end position="366"/>
    </location>
</feature>
<name>A0A3D8RF93_9EURO</name>
<evidence type="ECO:0000313" key="3">
    <source>
        <dbReference type="Proteomes" id="UP000256690"/>
    </source>
</evidence>
<dbReference type="OrthoDB" id="10632216at2759"/>
<feature type="compositionally biased region" description="Basic and acidic residues" evidence="1">
    <location>
        <begin position="235"/>
        <end position="245"/>
    </location>
</feature>